<dbReference type="InterPro" id="IPR014457">
    <property type="entry name" value="UCP010260"/>
</dbReference>
<sequence>MRANLSMRAPTDDTAGATLTGGVRCYHHTVRIGSRGPHWADVTTELLRWGVKTRSGFSIQGDPTVLPGRRYWLIARLGPFRIHEPVQVVAVVDEPTRVGFAYGTLAGHPVRGEETFLVERRTDGSVWLTLRSRTRPAPGLRSLVYPLALVAQQFYRWRYFRALR</sequence>
<dbReference type="PANTHER" id="PTHR34202">
    <property type="entry name" value="UPF0548 PROTEIN"/>
    <property type="match status" value="1"/>
</dbReference>
<evidence type="ECO:0000313" key="2">
    <source>
        <dbReference type="EMBL" id="MBP2353153.1"/>
    </source>
</evidence>
<evidence type="ECO:0000259" key="1">
    <source>
        <dbReference type="Pfam" id="PF09348"/>
    </source>
</evidence>
<accession>A0ABS4UND0</accession>
<keyword evidence="3" id="KW-1185">Reference proteome</keyword>
<protein>
    <submittedName>
        <fullName evidence="2">Uncharacterized protein (UPF0548 family)</fullName>
    </submittedName>
</protein>
<organism evidence="2 3">
    <name type="scientific">Kribbella aluminosa</name>
    <dbReference type="NCBI Taxonomy" id="416017"/>
    <lineage>
        <taxon>Bacteria</taxon>
        <taxon>Bacillati</taxon>
        <taxon>Actinomycetota</taxon>
        <taxon>Actinomycetes</taxon>
        <taxon>Propionibacteriales</taxon>
        <taxon>Kribbellaceae</taxon>
        <taxon>Kribbella</taxon>
    </lineage>
</organism>
<dbReference type="InterPro" id="IPR018960">
    <property type="entry name" value="DUF1990"/>
</dbReference>
<dbReference type="PANTHER" id="PTHR34202:SF1">
    <property type="entry name" value="UPF0548 PROTEIN"/>
    <property type="match status" value="1"/>
</dbReference>
<dbReference type="Proteomes" id="UP000755585">
    <property type="component" value="Unassembled WGS sequence"/>
</dbReference>
<comment type="caution">
    <text evidence="2">The sequence shown here is derived from an EMBL/GenBank/DDBJ whole genome shotgun (WGS) entry which is preliminary data.</text>
</comment>
<proteinExistence type="predicted"/>
<feature type="domain" description="DUF1990" evidence="1">
    <location>
        <begin position="18"/>
        <end position="162"/>
    </location>
</feature>
<evidence type="ECO:0000313" key="3">
    <source>
        <dbReference type="Proteomes" id="UP000755585"/>
    </source>
</evidence>
<dbReference type="RefSeq" id="WP_209695797.1">
    <property type="nucleotide sequence ID" value="NZ_BAAAVU010000006.1"/>
</dbReference>
<reference evidence="2 3" key="1">
    <citation type="submission" date="2021-03" db="EMBL/GenBank/DDBJ databases">
        <title>Sequencing the genomes of 1000 actinobacteria strains.</title>
        <authorList>
            <person name="Klenk H.-P."/>
        </authorList>
    </citation>
    <scope>NUCLEOTIDE SEQUENCE [LARGE SCALE GENOMIC DNA]</scope>
    <source>
        <strain evidence="2 3">DSM 18824</strain>
    </source>
</reference>
<dbReference type="PIRSF" id="PIRSF010260">
    <property type="entry name" value="UCP010260"/>
    <property type="match status" value="1"/>
</dbReference>
<dbReference type="EMBL" id="JAGINT010000001">
    <property type="protein sequence ID" value="MBP2353153.1"/>
    <property type="molecule type" value="Genomic_DNA"/>
</dbReference>
<gene>
    <name evidence="2" type="ORF">JOF29_004236</name>
</gene>
<dbReference type="Pfam" id="PF09348">
    <property type="entry name" value="DUF1990"/>
    <property type="match status" value="1"/>
</dbReference>
<name>A0ABS4UND0_9ACTN</name>